<dbReference type="Proteomes" id="UP001301012">
    <property type="component" value="Unassembled WGS sequence"/>
</dbReference>
<evidence type="ECO:0008006" key="3">
    <source>
        <dbReference type="Google" id="ProtNLM"/>
    </source>
</evidence>
<keyword evidence="2" id="KW-1185">Reference proteome</keyword>
<dbReference type="InterPro" id="IPR012347">
    <property type="entry name" value="Ferritin-like"/>
</dbReference>
<evidence type="ECO:0000313" key="2">
    <source>
        <dbReference type="Proteomes" id="UP001301012"/>
    </source>
</evidence>
<accession>A0ABT7E583</accession>
<organism evidence="1 2">
    <name type="scientific">Romboutsia sedimentorum</name>
    <dbReference type="NCBI Taxonomy" id="1368474"/>
    <lineage>
        <taxon>Bacteria</taxon>
        <taxon>Bacillati</taxon>
        <taxon>Bacillota</taxon>
        <taxon>Clostridia</taxon>
        <taxon>Peptostreptococcales</taxon>
        <taxon>Peptostreptococcaceae</taxon>
        <taxon>Romboutsia</taxon>
    </lineage>
</organism>
<reference evidence="1 2" key="1">
    <citation type="submission" date="2023-05" db="EMBL/GenBank/DDBJ databases">
        <title>Rombocin, a short stable natural nisin variant, displays selective antimicrobial activity against Listeria monocytogenes and employs dual mode of action to kill target bacterial strains.</title>
        <authorList>
            <person name="Wambui J."/>
            <person name="Stephan R."/>
            <person name="Kuipers O.P."/>
        </authorList>
    </citation>
    <scope>NUCLEOTIDE SEQUENCE [LARGE SCALE GENOMIC DNA]</scope>
    <source>
        <strain evidence="1 2">RC002</strain>
    </source>
</reference>
<dbReference type="Gene3D" id="1.20.1260.10">
    <property type="match status" value="1"/>
</dbReference>
<gene>
    <name evidence="1" type="ORF">QOZ84_00925</name>
</gene>
<name>A0ABT7E583_9FIRM</name>
<proteinExistence type="predicted"/>
<dbReference type="RefSeq" id="WP_284131081.1">
    <property type="nucleotide sequence ID" value="NZ_JASKYM010000001.1"/>
</dbReference>
<dbReference type="SUPFAM" id="SSF47240">
    <property type="entry name" value="Ferritin-like"/>
    <property type="match status" value="1"/>
</dbReference>
<dbReference type="InterPro" id="IPR009078">
    <property type="entry name" value="Ferritin-like_SF"/>
</dbReference>
<comment type="caution">
    <text evidence="1">The sequence shown here is derived from an EMBL/GenBank/DDBJ whole genome shotgun (WGS) entry which is preliminary data.</text>
</comment>
<protein>
    <recommendedName>
        <fullName evidence="3">DNA starvation/stationary phase protection protein</fullName>
    </recommendedName>
</protein>
<evidence type="ECO:0000313" key="1">
    <source>
        <dbReference type="EMBL" id="MDK2562094.1"/>
    </source>
</evidence>
<dbReference type="EMBL" id="JASKYM010000001">
    <property type="protein sequence ID" value="MDK2562094.1"/>
    <property type="molecule type" value="Genomic_DNA"/>
</dbReference>
<sequence length="151" mass="17588">MNKQLYSMINMLLWDLTVAQRNIQILHWNIKDNSFIYMHEYLGEVYDTLNQYIDITAEQLRFNNEFPQGDLSDAIKNSNIPAISSSRTYSHKEVVCLSISNIMALRNTAHKIVSEDYSSEESTFISGFDEQISYYSKVLYFLKSSLLEDCN</sequence>